<dbReference type="OrthoDB" id="6429365at2759"/>
<dbReference type="PANTHER" id="PTHR22940:SF5">
    <property type="entry name" value="PROTEIN TIMELESS"/>
    <property type="match status" value="1"/>
</dbReference>
<evidence type="ECO:0000256" key="4">
    <source>
        <dbReference type="SAM" id="MobiDB-lite"/>
    </source>
</evidence>
<keyword evidence="3" id="KW-0539">Nucleus</keyword>
<protein>
    <recommendedName>
        <fullName evidence="9">Timeless</fullName>
    </recommendedName>
</protein>
<dbReference type="GO" id="GO:0043111">
    <property type="term" value="P:replication fork arrest"/>
    <property type="evidence" value="ECO:0007669"/>
    <property type="project" value="TreeGrafter"/>
</dbReference>
<sequence>MKSVITSQVQKAFESLFVQNTDTVTLKGDCLVNLGEILKSLFTENYPLYGFRRAVGQGQYVQKGLLPLLIYVKDDTNDINKSTRILDAAIETLINLTIPVEYLLPVESLDDEDGQDIVHQLNKLLTSVKEVFMDSRTTKAILDHIKFVVEADSQLNIEQCESINNCLLLLRNILHIPENKSPAPIGCMTHSSMQNIIIWNLFAQGVDKLIIYLMACPQKIYWGVSIVQLIALMYKDQHVGTLQKLLNLWLEASYSDSSEDNESNTSPPDQGSGDDSFPIITSDPTSDSSDNGGNDRAQRDQHSGHNNNDPCEETANAPEKTKPNSTDIVRGGKGRCRNLTMTKRNKSTETENYSSSSGISSMGQSTESNGISASLEEIDEQKIEDQQPPQSGQVSSPPPICPSSVSSSAPSVGPYPVASVASPSKKPKCLSSQSEISDCGYATQVENQESISTSSNEDDQPHQKPVHQKPHTFQKTRYNTGKGRATTALEKKELRRKKLVKRSKSHIINMKGLLHHLPTDEDISNILKEFTVDFLLKGYGNLVDSLYKDFLTNIHIQMDTSHFFWLVTYFLKFATQLEVDPEHINPVLSYEVLSYLIFQGVWVYEELEICCNIPDMDLKPCLRRLHLVVTAIREFLQSVDTYKKMIHLSDADRENVMKLQGQIKKMEDLKMLFVLLLRQYNPRIQSRQYLQDLILTNHYFLIFLDNACKSSELTNFHMVKHLKLFATVEIMRQYGLLLENFKENGEFVNNCIFTMMHHIGGDLQNVHTLFQPSILKTFSQIWETDYEICDDWSDLIEYVIHKFMNTSNTHCPENGNTSETLHNELDDLEDVHNLLDSNNSNSDWTTEEKDDLLQYFNQNGDETDAIAEISDKYDLGEAQTSITKELPEENIITKTDYDDLMKTNKDEQDISSDNGKNEESAEKEKISNEKHVVDNDIKVLKEYLYKENKEKYVTWLQNVLLETCFVKLVLTCPEDFKGEGYIMESTVYYYALLDLPIPVIPWTIEQANILKHQPFVMLLHKLGFYLPVDTGKIFVRIPNFWTADYVFSIAQQLGSIDAEKLKFDISKVQAANKDNIHEPKCFNSGFMYEPGNEFPMDDFKLDLSVVRFAPLPNSIRWFSNIRMNTPILDTDLDISSTTPLSIIIPKQPMLGDIPPARLVIDPPVLSPDKDRAEDMALSGVPRPALEEATDHHMDCSPPCAMLELERASNCDTASVASDLTRMCVSDEDEKVTLLKSADHQMV</sequence>
<dbReference type="PANTHER" id="PTHR22940">
    <property type="entry name" value="TIMEOUT/TIMELESS-2"/>
    <property type="match status" value="1"/>
</dbReference>
<feature type="region of interest" description="Disordered" evidence="4">
    <location>
        <begin position="256"/>
        <end position="432"/>
    </location>
</feature>
<feature type="compositionally biased region" description="Basic and acidic residues" evidence="4">
    <location>
        <begin position="915"/>
        <end position="927"/>
    </location>
</feature>
<dbReference type="GO" id="GO:0006281">
    <property type="term" value="P:DNA repair"/>
    <property type="evidence" value="ECO:0007669"/>
    <property type="project" value="TreeGrafter"/>
</dbReference>
<evidence type="ECO:0000256" key="3">
    <source>
        <dbReference type="ARBA" id="ARBA00023242"/>
    </source>
</evidence>
<feature type="region of interest" description="Disordered" evidence="4">
    <location>
        <begin position="447"/>
        <end position="489"/>
    </location>
</feature>
<feature type="compositionally biased region" description="Basic residues" evidence="4">
    <location>
        <begin position="464"/>
        <end position="474"/>
    </location>
</feature>
<keyword evidence="8" id="KW-1185">Reference proteome</keyword>
<organism evidence="7 8">
    <name type="scientific">Acanthoscelides obtectus</name>
    <name type="common">Bean weevil</name>
    <name type="synonym">Bruchus obtectus</name>
    <dbReference type="NCBI Taxonomy" id="200917"/>
    <lineage>
        <taxon>Eukaryota</taxon>
        <taxon>Metazoa</taxon>
        <taxon>Ecdysozoa</taxon>
        <taxon>Arthropoda</taxon>
        <taxon>Hexapoda</taxon>
        <taxon>Insecta</taxon>
        <taxon>Pterygota</taxon>
        <taxon>Neoptera</taxon>
        <taxon>Endopterygota</taxon>
        <taxon>Coleoptera</taxon>
        <taxon>Polyphaga</taxon>
        <taxon>Cucujiformia</taxon>
        <taxon>Chrysomeloidea</taxon>
        <taxon>Chrysomelidae</taxon>
        <taxon>Bruchinae</taxon>
        <taxon>Bruchini</taxon>
        <taxon>Acanthoscelides</taxon>
    </lineage>
</organism>
<evidence type="ECO:0000256" key="1">
    <source>
        <dbReference type="ARBA" id="ARBA00004123"/>
    </source>
</evidence>
<name>A0A9P0Q1V0_ACAOB</name>
<evidence type="ECO:0008006" key="9">
    <source>
        <dbReference type="Google" id="ProtNLM"/>
    </source>
</evidence>
<dbReference type="GO" id="GO:0009649">
    <property type="term" value="P:entrainment of circadian clock"/>
    <property type="evidence" value="ECO:0007669"/>
    <property type="project" value="TreeGrafter"/>
</dbReference>
<feature type="domain" description="Timeless C-terminal" evidence="6">
    <location>
        <begin position="943"/>
        <end position="1044"/>
    </location>
</feature>
<dbReference type="GO" id="GO:0003677">
    <property type="term" value="F:DNA binding"/>
    <property type="evidence" value="ECO:0007669"/>
    <property type="project" value="TreeGrafter"/>
</dbReference>
<dbReference type="GO" id="GO:0000076">
    <property type="term" value="P:DNA replication checkpoint signaling"/>
    <property type="evidence" value="ECO:0007669"/>
    <property type="project" value="TreeGrafter"/>
</dbReference>
<comment type="similarity">
    <text evidence="2">Belongs to the timeless family.</text>
</comment>
<feature type="compositionally biased region" description="Low complexity" evidence="4">
    <location>
        <begin position="278"/>
        <end position="295"/>
    </location>
</feature>
<dbReference type="InterPro" id="IPR006906">
    <property type="entry name" value="Timeless_N"/>
</dbReference>
<feature type="compositionally biased region" description="Low complexity" evidence="4">
    <location>
        <begin position="354"/>
        <end position="368"/>
    </location>
</feature>
<dbReference type="GO" id="GO:0031298">
    <property type="term" value="C:replication fork protection complex"/>
    <property type="evidence" value="ECO:0007669"/>
    <property type="project" value="TreeGrafter"/>
</dbReference>
<dbReference type="GO" id="GO:0048511">
    <property type="term" value="P:rhythmic process"/>
    <property type="evidence" value="ECO:0007669"/>
    <property type="project" value="UniProtKB-KW"/>
</dbReference>
<evidence type="ECO:0000256" key="2">
    <source>
        <dbReference type="ARBA" id="ARBA00008174"/>
    </source>
</evidence>
<reference evidence="7" key="1">
    <citation type="submission" date="2022-03" db="EMBL/GenBank/DDBJ databases">
        <authorList>
            <person name="Sayadi A."/>
        </authorList>
    </citation>
    <scope>NUCLEOTIDE SEQUENCE</scope>
</reference>
<feature type="region of interest" description="Disordered" evidence="4">
    <location>
        <begin position="902"/>
        <end position="927"/>
    </location>
</feature>
<dbReference type="EMBL" id="CAKOFQ010007505">
    <property type="protein sequence ID" value="CAH2002671.1"/>
    <property type="molecule type" value="Genomic_DNA"/>
</dbReference>
<evidence type="ECO:0000313" key="8">
    <source>
        <dbReference type="Proteomes" id="UP001152888"/>
    </source>
</evidence>
<evidence type="ECO:0000313" key="7">
    <source>
        <dbReference type="EMBL" id="CAH2002671.1"/>
    </source>
</evidence>
<dbReference type="AlphaFoldDB" id="A0A9P0Q1V0"/>
<feature type="compositionally biased region" description="Low complexity" evidence="4">
    <location>
        <begin position="402"/>
        <end position="424"/>
    </location>
</feature>
<gene>
    <name evidence="7" type="ORF">ACAOBT_LOCUS26910</name>
</gene>
<proteinExistence type="inferred from homology"/>
<evidence type="ECO:0000259" key="6">
    <source>
        <dbReference type="Pfam" id="PF05029"/>
    </source>
</evidence>
<comment type="subcellular location">
    <subcellularLocation>
        <location evidence="1">Nucleus</location>
    </subcellularLocation>
</comment>
<feature type="domain" description="Timeless N-terminal" evidence="5">
    <location>
        <begin position="27"/>
        <end position="270"/>
    </location>
</feature>
<feature type="compositionally biased region" description="Low complexity" evidence="4">
    <location>
        <begin position="386"/>
        <end position="395"/>
    </location>
</feature>
<dbReference type="InterPro" id="IPR044998">
    <property type="entry name" value="Timeless"/>
</dbReference>
<dbReference type="Proteomes" id="UP001152888">
    <property type="component" value="Unassembled WGS sequence"/>
</dbReference>
<dbReference type="Pfam" id="PF05029">
    <property type="entry name" value="TIMELESS_C"/>
    <property type="match status" value="1"/>
</dbReference>
<evidence type="ECO:0000259" key="5">
    <source>
        <dbReference type="Pfam" id="PF04821"/>
    </source>
</evidence>
<accession>A0A9P0Q1V0</accession>
<dbReference type="Pfam" id="PF04821">
    <property type="entry name" value="TIMELESS"/>
    <property type="match status" value="1"/>
</dbReference>
<dbReference type="InterPro" id="IPR007725">
    <property type="entry name" value="TIMELESS_C"/>
</dbReference>
<comment type="caution">
    <text evidence="7">The sequence shown here is derived from an EMBL/GenBank/DDBJ whole genome shotgun (WGS) entry which is preliminary data.</text>
</comment>